<dbReference type="AlphaFoldDB" id="A0A8T2XYW6"/>
<evidence type="ECO:0000313" key="7">
    <source>
        <dbReference type="EMBL" id="KAH8498056.1"/>
    </source>
</evidence>
<dbReference type="GO" id="GO:0008171">
    <property type="term" value="F:O-methyltransferase activity"/>
    <property type="evidence" value="ECO:0007669"/>
    <property type="project" value="InterPro"/>
</dbReference>
<dbReference type="EMBL" id="JACEGQ020000009">
    <property type="protein sequence ID" value="KAH8498056.1"/>
    <property type="molecule type" value="Genomic_DNA"/>
</dbReference>
<evidence type="ECO:0000259" key="5">
    <source>
        <dbReference type="Pfam" id="PF00891"/>
    </source>
</evidence>
<dbReference type="InterPro" id="IPR036388">
    <property type="entry name" value="WH-like_DNA-bd_sf"/>
</dbReference>
<evidence type="ECO:0000256" key="4">
    <source>
        <dbReference type="ARBA" id="ARBA00038277"/>
    </source>
</evidence>
<comment type="caution">
    <text evidence="7">The sequence shown here is derived from an EMBL/GenBank/DDBJ whole genome shotgun (WGS) entry which is preliminary data.</text>
</comment>
<feature type="domain" description="O-methyltransferase dimerisation" evidence="6">
    <location>
        <begin position="23"/>
        <end position="106"/>
    </location>
</feature>
<feature type="domain" description="O-methyltransferase C-terminal" evidence="5">
    <location>
        <begin position="113"/>
        <end position="202"/>
    </location>
</feature>
<evidence type="ECO:0000256" key="2">
    <source>
        <dbReference type="ARBA" id="ARBA00022679"/>
    </source>
</evidence>
<dbReference type="GO" id="GO:0046983">
    <property type="term" value="F:protein dimerization activity"/>
    <property type="evidence" value="ECO:0007669"/>
    <property type="project" value="InterPro"/>
</dbReference>
<comment type="similarity">
    <text evidence="4">Belongs to the class I-like SAM-binding methyltransferase superfamily. Cation-independent O-methyltransferase family.</text>
</comment>
<dbReference type="PROSITE" id="PS51683">
    <property type="entry name" value="SAM_OMT_II"/>
    <property type="match status" value="1"/>
</dbReference>
<evidence type="ECO:0000256" key="1">
    <source>
        <dbReference type="ARBA" id="ARBA00022603"/>
    </source>
</evidence>
<dbReference type="Gene3D" id="3.40.50.150">
    <property type="entry name" value="Vaccinia Virus protein VP39"/>
    <property type="match status" value="1"/>
</dbReference>
<organism evidence="7 8">
    <name type="scientific">Populus deltoides</name>
    <name type="common">Eastern poplar</name>
    <name type="synonym">Eastern cottonwood</name>
    <dbReference type="NCBI Taxonomy" id="3696"/>
    <lineage>
        <taxon>Eukaryota</taxon>
        <taxon>Viridiplantae</taxon>
        <taxon>Streptophyta</taxon>
        <taxon>Embryophyta</taxon>
        <taxon>Tracheophyta</taxon>
        <taxon>Spermatophyta</taxon>
        <taxon>Magnoliopsida</taxon>
        <taxon>eudicotyledons</taxon>
        <taxon>Gunneridae</taxon>
        <taxon>Pentapetalae</taxon>
        <taxon>rosids</taxon>
        <taxon>fabids</taxon>
        <taxon>Malpighiales</taxon>
        <taxon>Salicaceae</taxon>
        <taxon>Saliceae</taxon>
        <taxon>Populus</taxon>
    </lineage>
</organism>
<dbReference type="Gene3D" id="1.10.10.10">
    <property type="entry name" value="Winged helix-like DNA-binding domain superfamily/Winged helix DNA-binding domain"/>
    <property type="match status" value="1"/>
</dbReference>
<evidence type="ECO:0000256" key="3">
    <source>
        <dbReference type="ARBA" id="ARBA00022691"/>
    </source>
</evidence>
<keyword evidence="2" id="KW-0808">Transferase</keyword>
<reference evidence="7" key="1">
    <citation type="journal article" date="2021" name="J. Hered.">
        <title>Genome Assembly of Salicaceae Populus deltoides (Eastern Cottonwood) I-69 Based on Nanopore Sequencing and Hi-C Technologies.</title>
        <authorList>
            <person name="Bai S."/>
            <person name="Wu H."/>
            <person name="Zhang J."/>
            <person name="Pan Z."/>
            <person name="Zhao W."/>
            <person name="Li Z."/>
            <person name="Tong C."/>
        </authorList>
    </citation>
    <scope>NUCLEOTIDE SEQUENCE</scope>
    <source>
        <tissue evidence="7">Leaf</tissue>
    </source>
</reference>
<proteinExistence type="inferred from homology"/>
<name>A0A8T2XYW6_POPDE</name>
<dbReference type="InterPro" id="IPR001077">
    <property type="entry name" value="COMT_C"/>
</dbReference>
<protein>
    <recommendedName>
        <fullName evidence="9">Caffeate O-methyltransferase</fullName>
    </recommendedName>
</protein>
<keyword evidence="1" id="KW-0489">Methyltransferase</keyword>
<dbReference type="InterPro" id="IPR036390">
    <property type="entry name" value="WH_DNA-bd_sf"/>
</dbReference>
<dbReference type="Pfam" id="PF08100">
    <property type="entry name" value="Dimerisation"/>
    <property type="match status" value="1"/>
</dbReference>
<evidence type="ECO:0000313" key="8">
    <source>
        <dbReference type="Proteomes" id="UP000807159"/>
    </source>
</evidence>
<sequence>MERTSRDSKMKEEEDVQAGVEIWKYVLGFSGIAVVKCAIELGIAEAIQNHEGPMALSELSSTLGCVPFSLDRIMRFLVHHHFFKEEPTIQGTAGYVHTPLSRRLLRQGEDSMADFILLESSPKVLQDWNNDDCVRILKKCKEAIPKDKGKVIIVETVIGEEKQDSFEFVRFMKDMAMMAFTNSGKERTSEEWDCVLKEAGFSSYNIIPIRAVQSVIEAFP</sequence>
<keyword evidence="8" id="KW-1185">Reference proteome</keyword>
<dbReference type="FunFam" id="1.10.10.10:FF:000836">
    <property type="entry name" value="O-methyltransferase family protein"/>
    <property type="match status" value="1"/>
</dbReference>
<dbReference type="SUPFAM" id="SSF53335">
    <property type="entry name" value="S-adenosyl-L-methionine-dependent methyltransferases"/>
    <property type="match status" value="1"/>
</dbReference>
<evidence type="ECO:0008006" key="9">
    <source>
        <dbReference type="Google" id="ProtNLM"/>
    </source>
</evidence>
<keyword evidence="3" id="KW-0949">S-adenosyl-L-methionine</keyword>
<dbReference type="InterPro" id="IPR016461">
    <property type="entry name" value="COMT-like"/>
</dbReference>
<accession>A0A8T2XYW6</accession>
<dbReference type="InterPro" id="IPR029063">
    <property type="entry name" value="SAM-dependent_MTases_sf"/>
</dbReference>
<dbReference type="Proteomes" id="UP000807159">
    <property type="component" value="Chromosome 9"/>
</dbReference>
<dbReference type="Pfam" id="PF00891">
    <property type="entry name" value="Methyltransf_2"/>
    <property type="match status" value="1"/>
</dbReference>
<dbReference type="PANTHER" id="PTHR11746">
    <property type="entry name" value="O-METHYLTRANSFERASE"/>
    <property type="match status" value="1"/>
</dbReference>
<dbReference type="GO" id="GO:0032259">
    <property type="term" value="P:methylation"/>
    <property type="evidence" value="ECO:0007669"/>
    <property type="project" value="UniProtKB-KW"/>
</dbReference>
<dbReference type="SUPFAM" id="SSF46785">
    <property type="entry name" value="Winged helix' DNA-binding domain"/>
    <property type="match status" value="1"/>
</dbReference>
<dbReference type="InterPro" id="IPR012967">
    <property type="entry name" value="COMT_dimerisation"/>
</dbReference>
<gene>
    <name evidence="7" type="ORF">H0E87_017106</name>
</gene>
<evidence type="ECO:0000259" key="6">
    <source>
        <dbReference type="Pfam" id="PF08100"/>
    </source>
</evidence>